<reference evidence="2" key="2">
    <citation type="submission" date="2020-09" db="EMBL/GenBank/DDBJ databases">
        <authorList>
            <person name="Sun Q."/>
            <person name="Zhou Y."/>
        </authorList>
    </citation>
    <scope>NUCLEOTIDE SEQUENCE</scope>
    <source>
        <strain evidence="2">CGMCC 1.12921</strain>
    </source>
</reference>
<dbReference type="InterPro" id="IPR001214">
    <property type="entry name" value="SET_dom"/>
</dbReference>
<reference evidence="2" key="1">
    <citation type="journal article" date="2014" name="Int. J. Syst. Evol. Microbiol.">
        <title>Complete genome sequence of Corynebacterium casei LMG S-19264T (=DSM 44701T), isolated from a smear-ripened cheese.</title>
        <authorList>
            <consortium name="US DOE Joint Genome Institute (JGI-PGF)"/>
            <person name="Walter F."/>
            <person name="Albersmeier A."/>
            <person name="Kalinowski J."/>
            <person name="Ruckert C."/>
        </authorList>
    </citation>
    <scope>NUCLEOTIDE SEQUENCE</scope>
    <source>
        <strain evidence="2">CGMCC 1.12921</strain>
    </source>
</reference>
<accession>A0A8J2Y2Z2</accession>
<comment type="caution">
    <text evidence="2">The sequence shown here is derived from an EMBL/GenBank/DDBJ whole genome shotgun (WGS) entry which is preliminary data.</text>
</comment>
<organism evidence="2 3">
    <name type="scientific">Aquisalinus flavus</name>
    <dbReference type="NCBI Taxonomy" id="1526572"/>
    <lineage>
        <taxon>Bacteria</taxon>
        <taxon>Pseudomonadati</taxon>
        <taxon>Pseudomonadota</taxon>
        <taxon>Alphaproteobacteria</taxon>
        <taxon>Parvularculales</taxon>
        <taxon>Parvularculaceae</taxon>
        <taxon>Aquisalinus</taxon>
    </lineage>
</organism>
<dbReference type="CDD" id="cd08161">
    <property type="entry name" value="SET"/>
    <property type="match status" value="1"/>
</dbReference>
<dbReference type="Pfam" id="PF00856">
    <property type="entry name" value="SET"/>
    <property type="match status" value="1"/>
</dbReference>
<evidence type="ECO:0000259" key="1">
    <source>
        <dbReference type="PROSITE" id="PS50280"/>
    </source>
</evidence>
<dbReference type="RefSeq" id="WP_188159444.1">
    <property type="nucleotide sequence ID" value="NZ_BMGH01000001.1"/>
</dbReference>
<sequence>MLLIKTFVAASAIEGVGVFAGEAIKKGHLIWKLDHRFDLLIPRSVLEDGEMAYRELLMRYSYPHAPDPRYVVYESDNGRFMNHSFDPNTDFTGPDQGYARRDIAEGEELTGDYSEFWPEFTAVHHVAPTAHMNGHAH</sequence>
<dbReference type="PROSITE" id="PS50280">
    <property type="entry name" value="SET"/>
    <property type="match status" value="1"/>
</dbReference>
<dbReference type="Gene3D" id="2.170.270.10">
    <property type="entry name" value="SET domain"/>
    <property type="match status" value="1"/>
</dbReference>
<dbReference type="InterPro" id="IPR046341">
    <property type="entry name" value="SET_dom_sf"/>
</dbReference>
<evidence type="ECO:0000313" key="2">
    <source>
        <dbReference type="EMBL" id="GGC96778.1"/>
    </source>
</evidence>
<dbReference type="EMBL" id="BMGH01000001">
    <property type="protein sequence ID" value="GGC96778.1"/>
    <property type="molecule type" value="Genomic_DNA"/>
</dbReference>
<gene>
    <name evidence="2" type="ORF">GCM10011342_02060</name>
</gene>
<evidence type="ECO:0000313" key="3">
    <source>
        <dbReference type="Proteomes" id="UP000613582"/>
    </source>
</evidence>
<name>A0A8J2Y2Z2_9PROT</name>
<dbReference type="AlphaFoldDB" id="A0A8J2Y2Z2"/>
<keyword evidence="3" id="KW-1185">Reference proteome</keyword>
<protein>
    <submittedName>
        <fullName evidence="2">SET domain-containing protein-lysine N-methyltransferase</fullName>
    </submittedName>
</protein>
<dbReference type="SUPFAM" id="SSF82199">
    <property type="entry name" value="SET domain"/>
    <property type="match status" value="1"/>
</dbReference>
<proteinExistence type="predicted"/>
<feature type="domain" description="SET" evidence="1">
    <location>
        <begin position="1"/>
        <end position="114"/>
    </location>
</feature>
<dbReference type="Proteomes" id="UP000613582">
    <property type="component" value="Unassembled WGS sequence"/>
</dbReference>
<dbReference type="SMART" id="SM00317">
    <property type="entry name" value="SET"/>
    <property type="match status" value="1"/>
</dbReference>